<reference evidence="2 3" key="1">
    <citation type="submission" date="2019-12" db="EMBL/GenBank/DDBJ databases">
        <authorList>
            <person name="Alioto T."/>
            <person name="Alioto T."/>
            <person name="Gomez Garrido J."/>
        </authorList>
    </citation>
    <scope>NUCLEOTIDE SEQUENCE [LARGE SCALE GENOMIC DNA]</scope>
</reference>
<protein>
    <submittedName>
        <fullName evidence="2">Uncharacterized protein</fullName>
    </submittedName>
</protein>
<evidence type="ECO:0000256" key="1">
    <source>
        <dbReference type="SAM" id="MobiDB-lite"/>
    </source>
</evidence>
<feature type="region of interest" description="Disordered" evidence="1">
    <location>
        <begin position="374"/>
        <end position="400"/>
    </location>
</feature>
<dbReference type="AlphaFoldDB" id="A0A8S0ULJ8"/>
<evidence type="ECO:0000313" key="3">
    <source>
        <dbReference type="Proteomes" id="UP000594638"/>
    </source>
</evidence>
<keyword evidence="3" id="KW-1185">Reference proteome</keyword>
<dbReference type="Gramene" id="OE9A029382T1">
    <property type="protein sequence ID" value="OE9A029382C1"/>
    <property type="gene ID" value="OE9A029382"/>
</dbReference>
<sequence length="400" mass="43836">MSPPLRRSRPATPEVQMPESSVDRDREGRPVSPPAPSPRASTIDLFELLMEMRGDMAELRDNVVTLRAEFGNMTQLRYDVGMLRSGLGDLHAEVAAIRGDIAGLRETSDYRDGGGSGGTCHYRDGGRDEGIGGYRDGGTGGYRDGGVGGYQGGGGQMRYVDSSWPSVAAFDSFLNDTMGMEERERIPVVEGVPVQDILEDVEGVPEEERVPEMAVEVVLKMTSPDAEGIPEEVGVPVQGIPEDVEGASEVEVVVVPVQGIPKDAEGALEEDRVLEVEMVPMHGIPGDVEGAPEEERVPEVEVVPEKMPDSPDVVFVSEEVVPIAGEGSSRWLGRWRFPRRMRRGRWLLTWWSGWSARGQGCHHSMFFLPLPRRRRGEGSSTGRTRIYSGRWTTPSGKPLR</sequence>
<dbReference type="Proteomes" id="UP000594638">
    <property type="component" value="Unassembled WGS sequence"/>
</dbReference>
<organism evidence="2 3">
    <name type="scientific">Olea europaea subsp. europaea</name>
    <dbReference type="NCBI Taxonomy" id="158383"/>
    <lineage>
        <taxon>Eukaryota</taxon>
        <taxon>Viridiplantae</taxon>
        <taxon>Streptophyta</taxon>
        <taxon>Embryophyta</taxon>
        <taxon>Tracheophyta</taxon>
        <taxon>Spermatophyta</taxon>
        <taxon>Magnoliopsida</taxon>
        <taxon>eudicotyledons</taxon>
        <taxon>Gunneridae</taxon>
        <taxon>Pentapetalae</taxon>
        <taxon>asterids</taxon>
        <taxon>lamiids</taxon>
        <taxon>Lamiales</taxon>
        <taxon>Oleaceae</taxon>
        <taxon>Oleeae</taxon>
        <taxon>Olea</taxon>
    </lineage>
</organism>
<name>A0A8S0ULJ8_OLEEU</name>
<dbReference type="EMBL" id="CACTIH010007642">
    <property type="protein sequence ID" value="CAA3016739.1"/>
    <property type="molecule type" value="Genomic_DNA"/>
</dbReference>
<proteinExistence type="predicted"/>
<evidence type="ECO:0000313" key="2">
    <source>
        <dbReference type="EMBL" id="CAA3016739.1"/>
    </source>
</evidence>
<gene>
    <name evidence="2" type="ORF">OLEA9_A029382</name>
</gene>
<feature type="region of interest" description="Disordered" evidence="1">
    <location>
        <begin position="1"/>
        <end position="40"/>
    </location>
</feature>
<accession>A0A8S0ULJ8</accession>
<feature type="compositionally biased region" description="Polar residues" evidence="1">
    <location>
        <begin position="390"/>
        <end position="400"/>
    </location>
</feature>
<comment type="caution">
    <text evidence="2">The sequence shown here is derived from an EMBL/GenBank/DDBJ whole genome shotgun (WGS) entry which is preliminary data.</text>
</comment>